<dbReference type="AlphaFoldDB" id="A0A017HJL9"/>
<dbReference type="Proteomes" id="UP000019666">
    <property type="component" value="Unassembled WGS sequence"/>
</dbReference>
<comment type="caution">
    <text evidence="1">The sequence shown here is derived from an EMBL/GenBank/DDBJ whole genome shotgun (WGS) entry which is preliminary data.</text>
</comment>
<dbReference type="EMBL" id="AOSK01000116">
    <property type="protein sequence ID" value="EYD74368.1"/>
    <property type="molecule type" value="Genomic_DNA"/>
</dbReference>
<proteinExistence type="predicted"/>
<gene>
    <name evidence="1" type="ORF">Rumeso_04053</name>
</gene>
<evidence type="ECO:0000313" key="1">
    <source>
        <dbReference type="EMBL" id="EYD74368.1"/>
    </source>
</evidence>
<dbReference type="RefSeq" id="WP_055725563.1">
    <property type="nucleotide sequence ID" value="NZ_KK088571.1"/>
</dbReference>
<reference evidence="1 2" key="1">
    <citation type="submission" date="2013-02" db="EMBL/GenBank/DDBJ databases">
        <authorList>
            <person name="Fiebig A."/>
            <person name="Goeker M."/>
            <person name="Klenk H.-P.P."/>
        </authorList>
    </citation>
    <scope>NUCLEOTIDE SEQUENCE [LARGE SCALE GENOMIC DNA]</scope>
    <source>
        <strain evidence="1 2">DSM 19309</strain>
    </source>
</reference>
<dbReference type="OrthoDB" id="7597069at2"/>
<accession>A0A017HJL9</accession>
<sequence>MSSYLFTLTGCNERLLVDVDATSLASLSQELSCCRFLVGRMVAVDGEATSRGVLLPVSRIGMVAEAE</sequence>
<dbReference type="HOGENOM" id="CLU_205352_0_0_5"/>
<name>A0A017HJL9_9RHOB</name>
<keyword evidence="2" id="KW-1185">Reference proteome</keyword>
<organism evidence="1 2">
    <name type="scientific">Rubellimicrobium mesophilum DSM 19309</name>
    <dbReference type="NCBI Taxonomy" id="442562"/>
    <lineage>
        <taxon>Bacteria</taxon>
        <taxon>Pseudomonadati</taxon>
        <taxon>Pseudomonadota</taxon>
        <taxon>Alphaproteobacteria</taxon>
        <taxon>Rhodobacterales</taxon>
        <taxon>Roseobacteraceae</taxon>
        <taxon>Rubellimicrobium</taxon>
    </lineage>
</organism>
<protein>
    <submittedName>
        <fullName evidence="1">Uncharacterized protein</fullName>
    </submittedName>
</protein>
<evidence type="ECO:0000313" key="2">
    <source>
        <dbReference type="Proteomes" id="UP000019666"/>
    </source>
</evidence>